<dbReference type="GO" id="GO:0000287">
    <property type="term" value="F:magnesium ion binding"/>
    <property type="evidence" value="ECO:0007669"/>
    <property type="project" value="UniProtKB-UniRule"/>
</dbReference>
<evidence type="ECO:0000256" key="3">
    <source>
        <dbReference type="ARBA" id="ARBA00023235"/>
    </source>
</evidence>
<dbReference type="InterPro" id="IPR004561">
    <property type="entry name" value="IsoChor_synthase"/>
</dbReference>
<dbReference type="UniPathway" id="UPA01057">
    <property type="reaction ID" value="UER00163"/>
</dbReference>
<dbReference type="EC" id="5.4.4.2" evidence="4"/>
<comment type="similarity">
    <text evidence="2 4">Belongs to the isochorismate synthase family.</text>
</comment>
<keyword evidence="4" id="KW-0460">Magnesium</keyword>
<accession>A0A1H7NKC2</accession>
<dbReference type="Proteomes" id="UP000199256">
    <property type="component" value="Unassembled WGS sequence"/>
</dbReference>
<comment type="pathway">
    <text evidence="4">Quinol/quinone metabolism; menaquinone biosynthesis.</text>
</comment>
<dbReference type="NCBIfam" id="TIGR00543">
    <property type="entry name" value="isochor_syn"/>
    <property type="match status" value="1"/>
</dbReference>
<dbReference type="EMBL" id="FOAA01000012">
    <property type="protein sequence ID" value="SEL23759.1"/>
    <property type="molecule type" value="Genomic_DNA"/>
</dbReference>
<comment type="function">
    <text evidence="4">Catalyzes the conversion of chorismate to isochorismate.</text>
</comment>
<dbReference type="AlphaFoldDB" id="A0A1H7NKC2"/>
<dbReference type="UniPathway" id="UPA00079"/>
<dbReference type="Pfam" id="PF00425">
    <property type="entry name" value="Chorismate_bind"/>
    <property type="match status" value="1"/>
</dbReference>
<dbReference type="Gene3D" id="3.60.120.10">
    <property type="entry name" value="Anthranilate synthase"/>
    <property type="match status" value="1"/>
</dbReference>
<proteinExistence type="inferred from homology"/>
<keyword evidence="4" id="KW-0479">Metal-binding</keyword>
<dbReference type="HAMAP" id="MF_01935">
    <property type="entry name" value="MenF"/>
    <property type="match status" value="1"/>
</dbReference>
<keyword evidence="8" id="KW-1185">Reference proteome</keyword>
<dbReference type="InterPro" id="IPR005801">
    <property type="entry name" value="ADC_synthase"/>
</dbReference>
<feature type="region of interest" description="Disordered" evidence="5">
    <location>
        <begin position="1"/>
        <end position="38"/>
    </location>
</feature>
<feature type="active site" description="Proton donor" evidence="4">
    <location>
        <position position="289"/>
    </location>
</feature>
<evidence type="ECO:0000256" key="1">
    <source>
        <dbReference type="ARBA" id="ARBA00000799"/>
    </source>
</evidence>
<dbReference type="PANTHER" id="PTHR42839:SF2">
    <property type="entry name" value="ISOCHORISMATE SYNTHASE ENTC"/>
    <property type="match status" value="1"/>
</dbReference>
<dbReference type="OrthoDB" id="9806579at2"/>
<evidence type="ECO:0000313" key="7">
    <source>
        <dbReference type="EMBL" id="SEL23759.1"/>
    </source>
</evidence>
<keyword evidence="4" id="KW-0474">Menaquinone biosynthesis</keyword>
<keyword evidence="3 4" id="KW-0413">Isomerase</keyword>
<dbReference type="SUPFAM" id="SSF56322">
    <property type="entry name" value="ADC synthase"/>
    <property type="match status" value="1"/>
</dbReference>
<gene>
    <name evidence="4" type="primary">menF</name>
    <name evidence="7" type="ORF">SAMN05444515_11211</name>
</gene>
<evidence type="ECO:0000256" key="5">
    <source>
        <dbReference type="SAM" id="MobiDB-lite"/>
    </source>
</evidence>
<feature type="active site" description="Proton acceptor" evidence="4">
    <location>
        <position position="240"/>
    </location>
</feature>
<organism evidence="7 8">
    <name type="scientific">Ectothiorhodospira marina</name>
    <dbReference type="NCBI Taxonomy" id="1396821"/>
    <lineage>
        <taxon>Bacteria</taxon>
        <taxon>Pseudomonadati</taxon>
        <taxon>Pseudomonadota</taxon>
        <taxon>Gammaproteobacteria</taxon>
        <taxon>Chromatiales</taxon>
        <taxon>Ectothiorhodospiraceae</taxon>
        <taxon>Ectothiorhodospira</taxon>
    </lineage>
</organism>
<evidence type="ECO:0000256" key="2">
    <source>
        <dbReference type="ARBA" id="ARBA00005297"/>
    </source>
</evidence>
<dbReference type="PANTHER" id="PTHR42839">
    <property type="entry name" value="ISOCHORISMATE SYNTHASE ENTC"/>
    <property type="match status" value="1"/>
</dbReference>
<dbReference type="GO" id="GO:0008909">
    <property type="term" value="F:isochorismate synthase activity"/>
    <property type="evidence" value="ECO:0007669"/>
    <property type="project" value="UniProtKB-UniRule"/>
</dbReference>
<feature type="binding site" evidence="4">
    <location>
        <position position="467"/>
    </location>
    <ligand>
        <name>Mg(2+)</name>
        <dbReference type="ChEBI" id="CHEBI:18420"/>
    </ligand>
</feature>
<comment type="catalytic activity">
    <reaction evidence="1 4">
        <text>chorismate = isochorismate</text>
        <dbReference type="Rhea" id="RHEA:18985"/>
        <dbReference type="ChEBI" id="CHEBI:29748"/>
        <dbReference type="ChEBI" id="CHEBI:29780"/>
        <dbReference type="EC" id="5.4.4.2"/>
    </reaction>
</comment>
<evidence type="ECO:0000256" key="4">
    <source>
        <dbReference type="HAMAP-Rule" id="MF_01935"/>
    </source>
</evidence>
<protein>
    <recommendedName>
        <fullName evidence="4">Isochorismate synthase MenF</fullName>
        <ecNumber evidence="4">5.4.4.2</ecNumber>
    </recommendedName>
    <alternativeName>
        <fullName evidence="4">Isochorismate mutase</fullName>
    </alternativeName>
</protein>
<name>A0A1H7NKC2_9GAMM</name>
<dbReference type="STRING" id="1396821.SAMN05444515_11211"/>
<dbReference type="InterPro" id="IPR034681">
    <property type="entry name" value="MenF"/>
</dbReference>
<feature type="domain" description="Chorismate-utilising enzyme C-terminal" evidence="6">
    <location>
        <begin position="220"/>
        <end position="471"/>
    </location>
</feature>
<evidence type="ECO:0000313" key="8">
    <source>
        <dbReference type="Proteomes" id="UP000199256"/>
    </source>
</evidence>
<sequence length="481" mass="54601">MGPDRPGLSRSAPPDWAREAWTPELRPGLPLHGPSPHEPAVDRLLDEIKNWRFREGELLHAAATVPTIDPFHWLENNPGESRCLWQNRERTLTLAGIGAAAELSADTAEDYDRLLERINHIIGDRDTAFVGGFAFDGRSGEGEWHDFPAARFVLPAIELRQRDGHFRLAVNLRASTRREFVRRKTRLITSLCRLRFTPPASADAPWPIRVTRRMDDMSFDECQGHIHHILEHIQQGGIHKAVLARRVKLQLNDALPGFAALKRWHHTNSGSFCFALEHGHKLFMGCSPERLFSREDRRVCTESLAGTVRRGRSRQEDAQLEHTLLQDPKLIHEHELVTRYVRERIAPWVTHTDCPTEAGVVKLDRIQHRYLPIRATLRPGVMDDQLLKALHPTPAVCGFPRQEAQELIARRESIHRGWYSGVVGMISPRRSEFAVAIRSALVERNRVLCYSGVGIVEGSTPEAEWNELEAKIESFLAVLGS</sequence>
<feature type="binding site" evidence="4">
    <location>
        <position position="333"/>
    </location>
    <ligand>
        <name>Mg(2+)</name>
        <dbReference type="ChEBI" id="CHEBI:18420"/>
    </ligand>
</feature>
<reference evidence="8" key="1">
    <citation type="submission" date="2016-10" db="EMBL/GenBank/DDBJ databases">
        <authorList>
            <person name="Varghese N."/>
            <person name="Submissions S."/>
        </authorList>
    </citation>
    <scope>NUCLEOTIDE SEQUENCE [LARGE SCALE GENOMIC DNA]</scope>
    <source>
        <strain evidence="8">DSM 241</strain>
    </source>
</reference>
<comment type="pathway">
    <text evidence="4">Quinol/quinone metabolism; 1,4-dihydroxy-2-naphthoate biosynthesis; 1,4-dihydroxy-2-naphthoate from chorismate: step 1/7.</text>
</comment>
<dbReference type="InterPro" id="IPR015890">
    <property type="entry name" value="Chorismate_C"/>
</dbReference>
<comment type="cofactor">
    <cofactor evidence="4">
        <name>Mg(2+)</name>
        <dbReference type="ChEBI" id="CHEBI:18420"/>
    </cofactor>
</comment>
<evidence type="ECO:0000259" key="6">
    <source>
        <dbReference type="Pfam" id="PF00425"/>
    </source>
</evidence>
<dbReference type="GO" id="GO:0009234">
    <property type="term" value="P:menaquinone biosynthetic process"/>
    <property type="evidence" value="ECO:0007669"/>
    <property type="project" value="UniProtKB-UniRule"/>
</dbReference>